<evidence type="ECO:0000313" key="2">
    <source>
        <dbReference type="Proteomes" id="UP000670092"/>
    </source>
</evidence>
<name>A0A8H7Z0Z4_AJECA</name>
<accession>A0A8H7Z0Z4</accession>
<protein>
    <submittedName>
        <fullName evidence="1">Uncharacterized protein</fullName>
    </submittedName>
</protein>
<dbReference type="AlphaFoldDB" id="A0A8H7Z0Z4"/>
<dbReference type="VEuPathDB" id="FungiDB:I7I52_10596"/>
<dbReference type="OrthoDB" id="4955540at2759"/>
<reference evidence="1 2" key="1">
    <citation type="submission" date="2021-01" db="EMBL/GenBank/DDBJ databases">
        <title>Chromosome-level genome assembly of a human fungal pathogen reveals clustering of transcriptionally co-regulated genes.</title>
        <authorList>
            <person name="Voorhies M."/>
            <person name="Cohen S."/>
            <person name="Shea T.P."/>
            <person name="Petrus S."/>
            <person name="Munoz J.F."/>
            <person name="Poplawski S."/>
            <person name="Goldman W.E."/>
            <person name="Michael T."/>
            <person name="Cuomo C.A."/>
            <person name="Sil A."/>
            <person name="Beyhan S."/>
        </authorList>
    </citation>
    <scope>NUCLEOTIDE SEQUENCE [LARGE SCALE GENOMIC DNA]</scope>
    <source>
        <strain evidence="1 2">G184AR</strain>
    </source>
</reference>
<dbReference type="Proteomes" id="UP000670092">
    <property type="component" value="Unassembled WGS sequence"/>
</dbReference>
<proteinExistence type="predicted"/>
<sequence>MSTLNLVKFFFLQRPQSATKVRQYIAIAYQTARDQKIYPTAILIRSGIHGTTTIGGKYQKDPKGEHLTLCFKDGEMSEKGTHVASHGYVNSRQDWEIREASHSLEKPDATVSRGTGRAIWPAEATFEIEVAFGHVPDETEIKLPEE</sequence>
<gene>
    <name evidence="1" type="ORF">I7I52_10596</name>
</gene>
<evidence type="ECO:0000313" key="1">
    <source>
        <dbReference type="EMBL" id="KAG5300068.1"/>
    </source>
</evidence>
<dbReference type="EMBL" id="JAEVHI010000002">
    <property type="protein sequence ID" value="KAG5300068.1"/>
    <property type="molecule type" value="Genomic_DNA"/>
</dbReference>
<comment type="caution">
    <text evidence="1">The sequence shown here is derived from an EMBL/GenBank/DDBJ whole genome shotgun (WGS) entry which is preliminary data.</text>
</comment>
<organism evidence="1 2">
    <name type="scientific">Ajellomyces capsulatus</name>
    <name type="common">Darling's disease fungus</name>
    <name type="synonym">Histoplasma capsulatum</name>
    <dbReference type="NCBI Taxonomy" id="5037"/>
    <lineage>
        <taxon>Eukaryota</taxon>
        <taxon>Fungi</taxon>
        <taxon>Dikarya</taxon>
        <taxon>Ascomycota</taxon>
        <taxon>Pezizomycotina</taxon>
        <taxon>Eurotiomycetes</taxon>
        <taxon>Eurotiomycetidae</taxon>
        <taxon>Onygenales</taxon>
        <taxon>Ajellomycetaceae</taxon>
        <taxon>Histoplasma</taxon>
    </lineage>
</organism>